<feature type="transmembrane region" description="Helical" evidence="3">
    <location>
        <begin position="45"/>
        <end position="66"/>
    </location>
</feature>
<dbReference type="PANTHER" id="PTHR34214:SF3">
    <property type="entry name" value="PROTEIN CONSERVED IN THE GREEN LINEAGE AND DIATOMS 27, CHLOROPLASTIC"/>
    <property type="match status" value="1"/>
</dbReference>
<dbReference type="GO" id="GO:0009536">
    <property type="term" value="C:plastid"/>
    <property type="evidence" value="ECO:0007669"/>
    <property type="project" value="UniProtKB-SubCell"/>
</dbReference>
<feature type="transmembrane region" description="Helical" evidence="3">
    <location>
        <begin position="78"/>
        <end position="96"/>
    </location>
</feature>
<protein>
    <submittedName>
        <fullName evidence="4">Uncharacterized protein</fullName>
    </submittedName>
</protein>
<name>A0A9W7FF33_9STRA</name>
<comment type="subcellular location">
    <subcellularLocation>
        <location evidence="1">Plastid</location>
    </subcellularLocation>
</comment>
<keyword evidence="3" id="KW-0472">Membrane</keyword>
<organism evidence="4 5">
    <name type="scientific">Triparma verrucosa</name>
    <dbReference type="NCBI Taxonomy" id="1606542"/>
    <lineage>
        <taxon>Eukaryota</taxon>
        <taxon>Sar</taxon>
        <taxon>Stramenopiles</taxon>
        <taxon>Ochrophyta</taxon>
        <taxon>Bolidophyceae</taxon>
        <taxon>Parmales</taxon>
        <taxon>Triparmaceae</taxon>
        <taxon>Triparma</taxon>
    </lineage>
</organism>
<evidence type="ECO:0000256" key="3">
    <source>
        <dbReference type="SAM" id="Phobius"/>
    </source>
</evidence>
<accession>A0A9W7FF33</accession>
<gene>
    <name evidence="4" type="ORF">TrVE_jg5888</name>
</gene>
<dbReference type="InterPro" id="IPR009631">
    <property type="entry name" value="CGLD27-like"/>
</dbReference>
<proteinExistence type="predicted"/>
<keyword evidence="5" id="KW-1185">Reference proteome</keyword>
<reference evidence="5" key="1">
    <citation type="journal article" date="2023" name="Commun. Biol.">
        <title>Genome analysis of Parmales, the sister group of diatoms, reveals the evolutionary specialization of diatoms from phago-mixotrophs to photoautotrophs.</title>
        <authorList>
            <person name="Ban H."/>
            <person name="Sato S."/>
            <person name="Yoshikawa S."/>
            <person name="Yamada K."/>
            <person name="Nakamura Y."/>
            <person name="Ichinomiya M."/>
            <person name="Sato N."/>
            <person name="Blanc-Mathieu R."/>
            <person name="Endo H."/>
            <person name="Kuwata A."/>
            <person name="Ogata H."/>
        </authorList>
    </citation>
    <scope>NUCLEOTIDE SEQUENCE [LARGE SCALE GENOMIC DNA]</scope>
    <source>
        <strain evidence="5">NIES 3699</strain>
    </source>
</reference>
<keyword evidence="3" id="KW-1133">Transmembrane helix</keyword>
<comment type="caution">
    <text evidence="4">The sequence shown here is derived from an EMBL/GenBank/DDBJ whole genome shotgun (WGS) entry which is preliminary data.</text>
</comment>
<dbReference type="Proteomes" id="UP001165160">
    <property type="component" value="Unassembled WGS sequence"/>
</dbReference>
<dbReference type="EMBL" id="BRXX01000423">
    <property type="protein sequence ID" value="GMI10965.1"/>
    <property type="molecule type" value="Genomic_DNA"/>
</dbReference>
<feature type="transmembrane region" description="Helical" evidence="3">
    <location>
        <begin position="148"/>
        <end position="167"/>
    </location>
</feature>
<keyword evidence="3" id="KW-0812">Transmembrane</keyword>
<sequence>MPAYQKFAGDEVIPEDQLPVYEYQQLLTQPFFSWPLSPTLPLKLFLVYALLTVLISYPISCSTYVLPGFLFQKITSSNLGSLSALLVFLIRIYSGWTYVGSRLKSDYIAYEETGWYDGTVEKKSTQGQIRDAMIYREDVEPVISKLKTILLTLSVGWVLSCGTFAYASNQKPIFNEYNPELLNELVKDDKLAEFAAKKSNGKPTYCDSRYYKALAGGGQGC</sequence>
<evidence type="ECO:0000256" key="2">
    <source>
        <dbReference type="ARBA" id="ARBA00022640"/>
    </source>
</evidence>
<evidence type="ECO:0000256" key="1">
    <source>
        <dbReference type="ARBA" id="ARBA00004474"/>
    </source>
</evidence>
<keyword evidence="2" id="KW-0934">Plastid</keyword>
<dbReference type="AlphaFoldDB" id="A0A9W7FF33"/>
<dbReference type="PANTHER" id="PTHR34214">
    <property type="match status" value="1"/>
</dbReference>
<evidence type="ECO:0000313" key="5">
    <source>
        <dbReference type="Proteomes" id="UP001165160"/>
    </source>
</evidence>
<evidence type="ECO:0000313" key="4">
    <source>
        <dbReference type="EMBL" id="GMI10965.1"/>
    </source>
</evidence>
<dbReference type="Pfam" id="PF06799">
    <property type="entry name" value="CGLD27-like"/>
    <property type="match status" value="1"/>
</dbReference>